<dbReference type="InterPro" id="IPR024775">
    <property type="entry name" value="DinB-like"/>
</dbReference>
<dbReference type="InterPro" id="IPR034660">
    <property type="entry name" value="DinB/YfiT-like"/>
</dbReference>
<evidence type="ECO:0000313" key="2">
    <source>
        <dbReference type="EMBL" id="NME72137.1"/>
    </source>
</evidence>
<name>A0A7X9S0D9_9BACT</name>
<organism evidence="2 3">
    <name type="scientific">Flammeovirga aprica JL-4</name>
    <dbReference type="NCBI Taxonomy" id="694437"/>
    <lineage>
        <taxon>Bacteria</taxon>
        <taxon>Pseudomonadati</taxon>
        <taxon>Bacteroidota</taxon>
        <taxon>Cytophagia</taxon>
        <taxon>Cytophagales</taxon>
        <taxon>Flammeovirgaceae</taxon>
        <taxon>Flammeovirga</taxon>
    </lineage>
</organism>
<comment type="caution">
    <text evidence="2">The sequence shown here is derived from an EMBL/GenBank/DDBJ whole genome shotgun (WGS) entry which is preliminary data.</text>
</comment>
<dbReference type="RefSeq" id="WP_169660331.1">
    <property type="nucleotide sequence ID" value="NZ_JABANE010000137.1"/>
</dbReference>
<accession>A0A7X9S0D9</accession>
<dbReference type="AlphaFoldDB" id="A0A7X9S0D9"/>
<dbReference type="Gene3D" id="1.20.120.450">
    <property type="entry name" value="dinb family like domain"/>
    <property type="match status" value="1"/>
</dbReference>
<evidence type="ECO:0000313" key="3">
    <source>
        <dbReference type="Proteomes" id="UP000576082"/>
    </source>
</evidence>
<dbReference type="Proteomes" id="UP000576082">
    <property type="component" value="Unassembled WGS sequence"/>
</dbReference>
<proteinExistence type="predicted"/>
<evidence type="ECO:0000259" key="1">
    <source>
        <dbReference type="Pfam" id="PF12867"/>
    </source>
</evidence>
<sequence length="193" mass="22668">MKINQEQFLLSLHQNLQEELSQTQELEKLPLEKLQWKKHDKAWNILECVYHLNLYGEFYIPHFQRLLKTAKDKSSETYTSGWLGNYFANSMKPKAEKVKNKMPSPKDKNPIGLPLEKDIINTRIQQINALIEIVDLAKSKDLKKKRCPITISTFITLQLGDALHFIINHESRHLLQIKKILHYKENINPVNNE</sequence>
<protein>
    <submittedName>
        <fullName evidence="2">DinB family protein</fullName>
    </submittedName>
</protein>
<reference evidence="2 3" key="1">
    <citation type="submission" date="2020-04" db="EMBL/GenBank/DDBJ databases">
        <title>Flammeovirga sp. SR4, a novel species isolated from seawater.</title>
        <authorList>
            <person name="Wang X."/>
        </authorList>
    </citation>
    <scope>NUCLEOTIDE SEQUENCE [LARGE SCALE GENOMIC DNA]</scope>
    <source>
        <strain evidence="2 3">ATCC 23126</strain>
    </source>
</reference>
<dbReference type="SUPFAM" id="SSF109854">
    <property type="entry name" value="DinB/YfiT-like putative metalloenzymes"/>
    <property type="match status" value="1"/>
</dbReference>
<keyword evidence="3" id="KW-1185">Reference proteome</keyword>
<feature type="domain" description="DinB-like" evidence="1">
    <location>
        <begin position="25"/>
        <end position="177"/>
    </location>
</feature>
<dbReference type="Pfam" id="PF12867">
    <property type="entry name" value="DinB_2"/>
    <property type="match status" value="1"/>
</dbReference>
<gene>
    <name evidence="2" type="ORF">HHU12_29520</name>
</gene>
<dbReference type="EMBL" id="JABANE010000137">
    <property type="protein sequence ID" value="NME72137.1"/>
    <property type="molecule type" value="Genomic_DNA"/>
</dbReference>